<dbReference type="EMBL" id="BOPG01000076">
    <property type="protein sequence ID" value="GIJ62251.1"/>
    <property type="molecule type" value="Genomic_DNA"/>
</dbReference>
<evidence type="ECO:0000259" key="5">
    <source>
        <dbReference type="PROSITE" id="PS50975"/>
    </source>
</evidence>
<dbReference type="Pfam" id="PF18603">
    <property type="entry name" value="LAL_C2"/>
    <property type="match status" value="1"/>
</dbReference>
<organism evidence="6 7">
    <name type="scientific">Virgisporangium aurantiacum</name>
    <dbReference type="NCBI Taxonomy" id="175570"/>
    <lineage>
        <taxon>Bacteria</taxon>
        <taxon>Bacillati</taxon>
        <taxon>Actinomycetota</taxon>
        <taxon>Actinomycetes</taxon>
        <taxon>Micromonosporales</taxon>
        <taxon>Micromonosporaceae</taxon>
        <taxon>Virgisporangium</taxon>
    </lineage>
</organism>
<proteinExistence type="predicted"/>
<evidence type="ECO:0000256" key="4">
    <source>
        <dbReference type="PROSITE-ProRule" id="PRU00409"/>
    </source>
</evidence>
<dbReference type="Gene3D" id="3.30.470.20">
    <property type="entry name" value="ATP-grasp fold, B domain"/>
    <property type="match status" value="1"/>
</dbReference>
<dbReference type="SUPFAM" id="SSF56059">
    <property type="entry name" value="Glutathione synthetase ATP-binding domain-like"/>
    <property type="match status" value="1"/>
</dbReference>
<dbReference type="InterPro" id="IPR040570">
    <property type="entry name" value="LAL_C2"/>
</dbReference>
<dbReference type="AlphaFoldDB" id="A0A8J3ZE53"/>
<evidence type="ECO:0000256" key="3">
    <source>
        <dbReference type="ARBA" id="ARBA00022840"/>
    </source>
</evidence>
<name>A0A8J3ZE53_9ACTN</name>
<dbReference type="PANTHER" id="PTHR43585">
    <property type="entry name" value="FUMIPYRROLE BIOSYNTHESIS PROTEIN C"/>
    <property type="match status" value="1"/>
</dbReference>
<dbReference type="InterPro" id="IPR011761">
    <property type="entry name" value="ATP-grasp"/>
</dbReference>
<comment type="caution">
    <text evidence="6">The sequence shown here is derived from an EMBL/GenBank/DDBJ whole genome shotgun (WGS) entry which is preliminary data.</text>
</comment>
<dbReference type="PANTHER" id="PTHR43585:SF2">
    <property type="entry name" value="ATP-GRASP ENZYME FSQD"/>
    <property type="match status" value="1"/>
</dbReference>
<reference evidence="6" key="1">
    <citation type="submission" date="2021-01" db="EMBL/GenBank/DDBJ databases">
        <title>Whole genome shotgun sequence of Virgisporangium aurantiacum NBRC 16421.</title>
        <authorList>
            <person name="Komaki H."/>
            <person name="Tamura T."/>
        </authorList>
    </citation>
    <scope>NUCLEOTIDE SEQUENCE</scope>
    <source>
        <strain evidence="6">NBRC 16421</strain>
    </source>
</reference>
<keyword evidence="3 4" id="KW-0067">ATP-binding</keyword>
<feature type="domain" description="ATP-grasp" evidence="5">
    <location>
        <begin position="114"/>
        <end position="307"/>
    </location>
</feature>
<dbReference type="GO" id="GO:0016874">
    <property type="term" value="F:ligase activity"/>
    <property type="evidence" value="ECO:0007669"/>
    <property type="project" value="UniProtKB-KW"/>
</dbReference>
<dbReference type="InterPro" id="IPR052032">
    <property type="entry name" value="ATP-dep_AA_Ligase"/>
</dbReference>
<gene>
    <name evidence="6" type="ORF">Vau01_097670</name>
</gene>
<accession>A0A8J3ZE53</accession>
<evidence type="ECO:0000256" key="1">
    <source>
        <dbReference type="ARBA" id="ARBA00022598"/>
    </source>
</evidence>
<protein>
    <recommendedName>
        <fullName evidence="5">ATP-grasp domain-containing protein</fullName>
    </recommendedName>
</protein>
<dbReference type="GO" id="GO:0046872">
    <property type="term" value="F:metal ion binding"/>
    <property type="evidence" value="ECO:0007669"/>
    <property type="project" value="InterPro"/>
</dbReference>
<keyword evidence="1" id="KW-0436">Ligase</keyword>
<dbReference type="GO" id="GO:0005524">
    <property type="term" value="F:ATP binding"/>
    <property type="evidence" value="ECO:0007669"/>
    <property type="project" value="UniProtKB-UniRule"/>
</dbReference>
<dbReference type="Proteomes" id="UP000612585">
    <property type="component" value="Unassembled WGS sequence"/>
</dbReference>
<evidence type="ECO:0000256" key="2">
    <source>
        <dbReference type="ARBA" id="ARBA00022741"/>
    </source>
</evidence>
<evidence type="ECO:0000313" key="7">
    <source>
        <dbReference type="Proteomes" id="UP000612585"/>
    </source>
</evidence>
<evidence type="ECO:0000313" key="6">
    <source>
        <dbReference type="EMBL" id="GIJ62251.1"/>
    </source>
</evidence>
<keyword evidence="7" id="KW-1185">Reference proteome</keyword>
<keyword evidence="2 4" id="KW-0547">Nucleotide-binding</keyword>
<sequence>MRDRHVLLVGDCGQLATALWAVGDVRTSVLTYPQALPRLAGPAEHEAVVCVPHRSSVRDWVDAAAWLHGRRAVTAVVAVEDDFCPHRAAIGAELGVPADSPELIQRVLHKPTLRAHLAAAGVDDTPYRVVADAAGVAAFGVDHGWPVIVKPATGTGSHGVSVVDCPADAATAIRRLRSDRRVAAREVLVERYHRGPQFSVEAFSERGEHEIVALTRKFSDPPHMIAVGQASSAALGPDEEERIRAYVTLVLDRTGVSDGPSFTELVLTDRGPRVFETHVRLPGGGAREMILAATGVDLAEAWARQLVGEQVLPAVRKRLREGRRTFSAVWFAYPDTDGVLRAVRGVKRARAVPGVRELGVLVHRGDRVRRRRSTRDMGAWVRTEDAGWDAAVAAARAAAGCLSFDVNVAWRARELA</sequence>
<dbReference type="PROSITE" id="PS50975">
    <property type="entry name" value="ATP_GRASP"/>
    <property type="match status" value="1"/>
</dbReference>
<dbReference type="RefSeq" id="WP_204007783.1">
    <property type="nucleotide sequence ID" value="NZ_BOPG01000076.1"/>
</dbReference>
<dbReference type="Pfam" id="PF13535">
    <property type="entry name" value="ATP-grasp_4"/>
    <property type="match status" value="1"/>
</dbReference>